<dbReference type="EMBL" id="MLJW01000222">
    <property type="protein sequence ID" value="OIQ92827.1"/>
    <property type="molecule type" value="Genomic_DNA"/>
</dbReference>
<dbReference type="AlphaFoldDB" id="A0A1J5RTM8"/>
<feature type="domain" description="DUF4145" evidence="1">
    <location>
        <begin position="84"/>
        <end position="159"/>
    </location>
</feature>
<sequence length="211" mass="23711">MSKYYPPVYGESNFHCPLCHVYAKQIWAYLEFQGSTSRSPFTYSSCDHCQKKSYWYKERMIVPSEAPVPSHHEDLPASCVDDYNEARDIAARSPKAAAALMRLVIQKLILALGQPGKNINDEIGNLVKAGMPVEVQQALDYCRVVGNNAVHPGEISIDDEPSIAYSLFEMVNFVVEDRITKPKKIAELYKKLPEGALKAVEKRDGKEESRA</sequence>
<organism evidence="2">
    <name type="scientific">mine drainage metagenome</name>
    <dbReference type="NCBI Taxonomy" id="410659"/>
    <lineage>
        <taxon>unclassified sequences</taxon>
        <taxon>metagenomes</taxon>
        <taxon>ecological metagenomes</taxon>
    </lineage>
</organism>
<dbReference type="InterPro" id="IPR025285">
    <property type="entry name" value="DUF4145"/>
</dbReference>
<evidence type="ECO:0000259" key="1">
    <source>
        <dbReference type="Pfam" id="PF13643"/>
    </source>
</evidence>
<protein>
    <recommendedName>
        <fullName evidence="1">DUF4145 domain-containing protein</fullName>
    </recommendedName>
</protein>
<accession>A0A1J5RTM8</accession>
<proteinExistence type="predicted"/>
<reference evidence="2" key="1">
    <citation type="submission" date="2016-10" db="EMBL/GenBank/DDBJ databases">
        <title>Sequence of Gallionella enrichment culture.</title>
        <authorList>
            <person name="Poehlein A."/>
            <person name="Muehling M."/>
            <person name="Daniel R."/>
        </authorList>
    </citation>
    <scope>NUCLEOTIDE SEQUENCE</scope>
</reference>
<name>A0A1J5RTM8_9ZZZZ</name>
<evidence type="ECO:0000313" key="2">
    <source>
        <dbReference type="EMBL" id="OIQ92827.1"/>
    </source>
</evidence>
<comment type="caution">
    <text evidence="2">The sequence shown here is derived from an EMBL/GenBank/DDBJ whole genome shotgun (WGS) entry which is preliminary data.</text>
</comment>
<dbReference type="Pfam" id="PF13643">
    <property type="entry name" value="DUF4145"/>
    <property type="match status" value="1"/>
</dbReference>
<gene>
    <name evidence="2" type="ORF">GALL_252690</name>
</gene>